<dbReference type="PROSITE" id="PS00869">
    <property type="entry name" value="RENAL_DIPEPTIDASE_1"/>
    <property type="match status" value="1"/>
</dbReference>
<evidence type="ECO:0000313" key="1">
    <source>
        <dbReference type="EMBL" id="TYO97850.1"/>
    </source>
</evidence>
<keyword evidence="2" id="KW-1185">Reference proteome</keyword>
<protein>
    <submittedName>
        <fullName evidence="1">Membrane dipeptidase</fullName>
    </submittedName>
</protein>
<dbReference type="PANTHER" id="PTHR10443">
    <property type="entry name" value="MICROSOMAL DIPEPTIDASE"/>
    <property type="match status" value="1"/>
</dbReference>
<name>A0A5S5A019_9FIRM</name>
<dbReference type="GO" id="GO:0070573">
    <property type="term" value="F:metallodipeptidase activity"/>
    <property type="evidence" value="ECO:0007669"/>
    <property type="project" value="InterPro"/>
</dbReference>
<accession>A0A5S5A019</accession>
<dbReference type="RefSeq" id="WP_166510210.1">
    <property type="nucleotide sequence ID" value="NZ_VNHM01000001.1"/>
</dbReference>
<dbReference type="SUPFAM" id="SSF51556">
    <property type="entry name" value="Metallo-dependent hydrolases"/>
    <property type="match status" value="1"/>
</dbReference>
<dbReference type="InterPro" id="IPR032466">
    <property type="entry name" value="Metal_Hydrolase"/>
</dbReference>
<dbReference type="PANTHER" id="PTHR10443:SF12">
    <property type="entry name" value="DIPEPTIDASE"/>
    <property type="match status" value="1"/>
</dbReference>
<comment type="caution">
    <text evidence="1">The sequence shown here is derived from an EMBL/GenBank/DDBJ whole genome shotgun (WGS) entry which is preliminary data.</text>
</comment>
<dbReference type="Gene3D" id="3.20.20.140">
    <property type="entry name" value="Metal-dependent hydrolases"/>
    <property type="match status" value="1"/>
</dbReference>
<gene>
    <name evidence="1" type="ORF">LX24_00134</name>
</gene>
<sequence>MNIPWMVDGHCDTLTAMGKQNRAFNVRSDRGQLDLPRMQEGGINVQFFAAFIAPKYKDAALKRCLQLIDIFYEEILRDQSAVALALNSEDIYRITGAGKIAALLSIEGGDALTGDLSVLRTFYRLGVRSLTLTWNGRNELGDGVGEGTAAGGLSLFGRSVVQAMNDLGMLIDAAHLSRRGFWDVAKTSSQPFAVTHANCRAVCDHPRNLDDAQIEYLAQSGGIIGLTFVPEFVDRDNPGLATFIRHVDHISSRFGTGCIGLGSDFDGMDKVTPGLHDATCRPQLVKVLLDHGYSHEQIAGIMGGNWIRLLAEVLK</sequence>
<dbReference type="InterPro" id="IPR000180">
    <property type="entry name" value="Dipep_AS"/>
</dbReference>
<dbReference type="AlphaFoldDB" id="A0A5S5A019"/>
<reference evidence="1 2" key="1">
    <citation type="submission" date="2019-07" db="EMBL/GenBank/DDBJ databases">
        <title>Genomic Encyclopedia of Type Strains, Phase I: the one thousand microbial genomes (KMG-I) project.</title>
        <authorList>
            <person name="Kyrpides N."/>
        </authorList>
    </citation>
    <scope>NUCLEOTIDE SEQUENCE [LARGE SCALE GENOMIC DNA]</scope>
    <source>
        <strain evidence="1 2">DSM 6562</strain>
    </source>
</reference>
<dbReference type="EMBL" id="VNHM01000001">
    <property type="protein sequence ID" value="TYO97850.1"/>
    <property type="molecule type" value="Genomic_DNA"/>
</dbReference>
<organism evidence="1 2">
    <name type="scientific">Desulfallas thermosapovorans DSM 6562</name>
    <dbReference type="NCBI Taxonomy" id="1121431"/>
    <lineage>
        <taxon>Bacteria</taxon>
        <taxon>Bacillati</taxon>
        <taxon>Bacillota</taxon>
        <taxon>Clostridia</taxon>
        <taxon>Eubacteriales</taxon>
        <taxon>Desulfallaceae</taxon>
        <taxon>Desulfallas</taxon>
    </lineage>
</organism>
<dbReference type="GO" id="GO:0006508">
    <property type="term" value="P:proteolysis"/>
    <property type="evidence" value="ECO:0007669"/>
    <property type="project" value="InterPro"/>
</dbReference>
<dbReference type="PROSITE" id="PS51365">
    <property type="entry name" value="RENAL_DIPEPTIDASE_2"/>
    <property type="match status" value="1"/>
</dbReference>
<dbReference type="Pfam" id="PF01244">
    <property type="entry name" value="Peptidase_M19"/>
    <property type="match status" value="1"/>
</dbReference>
<evidence type="ECO:0000313" key="2">
    <source>
        <dbReference type="Proteomes" id="UP000323166"/>
    </source>
</evidence>
<dbReference type="Proteomes" id="UP000323166">
    <property type="component" value="Unassembled WGS sequence"/>
</dbReference>
<proteinExistence type="predicted"/>
<dbReference type="InterPro" id="IPR008257">
    <property type="entry name" value="Pept_M19"/>
</dbReference>
<dbReference type="CDD" id="cd01301">
    <property type="entry name" value="rDP_like"/>
    <property type="match status" value="1"/>
</dbReference>